<keyword evidence="3" id="KW-0449">Lipoprotein</keyword>
<dbReference type="EMBL" id="JAXIVS010000012">
    <property type="protein sequence ID" value="MDY7230903.1"/>
    <property type="molecule type" value="Genomic_DNA"/>
</dbReference>
<dbReference type="SMART" id="SM00327">
    <property type="entry name" value="VWA"/>
    <property type="match status" value="1"/>
</dbReference>
<feature type="domain" description="VWFA" evidence="2">
    <location>
        <begin position="54"/>
        <end position="341"/>
    </location>
</feature>
<dbReference type="Proteomes" id="UP001291309">
    <property type="component" value="Unassembled WGS sequence"/>
</dbReference>
<dbReference type="InterPro" id="IPR002035">
    <property type="entry name" value="VWF_A"/>
</dbReference>
<dbReference type="NCBIfam" id="NF033757">
    <property type="entry name" value="gliding_CglB"/>
    <property type="match status" value="1"/>
</dbReference>
<dbReference type="InterPro" id="IPR036465">
    <property type="entry name" value="vWFA_dom_sf"/>
</dbReference>
<accession>A0ABU5HBQ4</accession>
<gene>
    <name evidence="3" type="primary">cglB</name>
    <name evidence="3" type="ORF">SYV04_31220</name>
</gene>
<dbReference type="PROSITE" id="PS50234">
    <property type="entry name" value="VWFA"/>
    <property type="match status" value="1"/>
</dbReference>
<feature type="signal peptide" evidence="1">
    <location>
        <begin position="1"/>
        <end position="21"/>
    </location>
</feature>
<evidence type="ECO:0000256" key="1">
    <source>
        <dbReference type="SAM" id="SignalP"/>
    </source>
</evidence>
<dbReference type="Gene3D" id="3.40.50.410">
    <property type="entry name" value="von Willebrand factor, type A domain"/>
    <property type="match status" value="1"/>
</dbReference>
<evidence type="ECO:0000313" key="4">
    <source>
        <dbReference type="Proteomes" id="UP001291309"/>
    </source>
</evidence>
<dbReference type="PROSITE" id="PS51257">
    <property type="entry name" value="PROKAR_LIPOPROTEIN"/>
    <property type="match status" value="1"/>
</dbReference>
<organism evidence="3 4">
    <name type="scientific">Hyalangium rubrum</name>
    <dbReference type="NCBI Taxonomy" id="3103134"/>
    <lineage>
        <taxon>Bacteria</taxon>
        <taxon>Pseudomonadati</taxon>
        <taxon>Myxococcota</taxon>
        <taxon>Myxococcia</taxon>
        <taxon>Myxococcales</taxon>
        <taxon>Cystobacterineae</taxon>
        <taxon>Archangiaceae</taxon>
        <taxon>Hyalangium</taxon>
    </lineage>
</organism>
<keyword evidence="4" id="KW-1185">Reference proteome</keyword>
<reference evidence="3 4" key="1">
    <citation type="submission" date="2023-12" db="EMBL/GenBank/DDBJ databases">
        <title>the genome sequence of Hyalangium sp. s54d21.</title>
        <authorList>
            <person name="Zhang X."/>
        </authorList>
    </citation>
    <scope>NUCLEOTIDE SEQUENCE [LARGE SCALE GENOMIC DNA]</scope>
    <source>
        <strain evidence="4">s54d21</strain>
    </source>
</reference>
<dbReference type="RefSeq" id="WP_321549613.1">
    <property type="nucleotide sequence ID" value="NZ_JAXIVS010000012.1"/>
</dbReference>
<name>A0ABU5HBQ4_9BACT</name>
<sequence length="419" mass="43349">MRAKLTLLSAFVVGIVGGAIASGCQTYDFEPVEPLAIAQTTVGDVIKARSQKPNMMVLLDTSGSMTLPVDTSLAACQLPSGGGVCGNTPSTPCPVNTCPTRWTELQAAMSRFLDDSGSAVRLGLTTYPGAAQPNSLRCESSSEVRISVPQVDDADTASLQSAADQIQAVIQGIPNSGPNQPSGGTPTSLSLNFVGGVGTLQTTERQDFVLLLTDGLPNCNPSNPNGGGDVAACRCTINRCQGDYTQLGCLDKDASVTAVTELGKKGIQTIVIGFGAETASGAGPETLNAMAQAGGFARKCTDENPNACGAGDTCDPVTKLCGRAFYQAANQAELSQALDAIINLVGNRNICLLELAPAQRPTDDSLIVVYVNDVPTPGGSDTWTLTDEGVLFQGSTCERIRASTDANPIKVEARAVQRK</sequence>
<evidence type="ECO:0000313" key="3">
    <source>
        <dbReference type="EMBL" id="MDY7230903.1"/>
    </source>
</evidence>
<protein>
    <submittedName>
        <fullName evidence="3">Adventurous gliding motility lipoprotein CglB</fullName>
    </submittedName>
</protein>
<keyword evidence="1" id="KW-0732">Signal</keyword>
<proteinExistence type="predicted"/>
<evidence type="ECO:0000259" key="2">
    <source>
        <dbReference type="PROSITE" id="PS50234"/>
    </source>
</evidence>
<comment type="caution">
    <text evidence="3">The sequence shown here is derived from an EMBL/GenBank/DDBJ whole genome shotgun (WGS) entry which is preliminary data.</text>
</comment>
<feature type="chain" id="PRO_5045725933" evidence="1">
    <location>
        <begin position="22"/>
        <end position="419"/>
    </location>
</feature>
<dbReference type="SUPFAM" id="SSF53300">
    <property type="entry name" value="vWA-like"/>
    <property type="match status" value="1"/>
</dbReference>
<dbReference type="CDD" id="cd00198">
    <property type="entry name" value="vWFA"/>
    <property type="match status" value="1"/>
</dbReference>